<keyword evidence="1" id="KW-0812">Transmembrane</keyword>
<reference evidence="2 3" key="1">
    <citation type="submission" date="2023-02" db="EMBL/GenBank/DDBJ databases">
        <title>Bacterial whole genome sequence for Curvibacter sp. HBC28.</title>
        <authorList>
            <person name="Le V."/>
            <person name="Ko S.-R."/>
            <person name="Ahn C.-Y."/>
            <person name="Oh H.-M."/>
        </authorList>
    </citation>
    <scope>NUCLEOTIDE SEQUENCE [LARGE SCALE GENOMIC DNA]</scope>
    <source>
        <strain evidence="2 3">HBC28</strain>
    </source>
</reference>
<protein>
    <submittedName>
        <fullName evidence="2">Uncharacterized protein</fullName>
    </submittedName>
</protein>
<dbReference type="RefSeq" id="WP_273926273.1">
    <property type="nucleotide sequence ID" value="NZ_JAQSIO010000002.1"/>
</dbReference>
<dbReference type="EMBL" id="JAQSIO010000002">
    <property type="protein sequence ID" value="MDD0814630.1"/>
    <property type="molecule type" value="Genomic_DNA"/>
</dbReference>
<comment type="caution">
    <text evidence="2">The sequence shown here is derived from an EMBL/GenBank/DDBJ whole genome shotgun (WGS) entry which is preliminary data.</text>
</comment>
<proteinExistence type="predicted"/>
<evidence type="ECO:0000313" key="2">
    <source>
        <dbReference type="EMBL" id="MDD0814630.1"/>
    </source>
</evidence>
<feature type="transmembrane region" description="Helical" evidence="1">
    <location>
        <begin position="39"/>
        <end position="60"/>
    </location>
</feature>
<sequence>MSALCTPFVPSLKEVLFSPSPAESRPWARMGRASQKPRWVKLGLGLALNALGLVLIWQGLVPTGVGA</sequence>
<evidence type="ECO:0000313" key="3">
    <source>
        <dbReference type="Proteomes" id="UP001528672"/>
    </source>
</evidence>
<keyword evidence="1" id="KW-0472">Membrane</keyword>
<name>A0ABT5ME27_9BURK</name>
<dbReference type="Proteomes" id="UP001528672">
    <property type="component" value="Unassembled WGS sequence"/>
</dbReference>
<keyword evidence="3" id="KW-1185">Reference proteome</keyword>
<gene>
    <name evidence="2" type="ORF">PSQ39_08320</name>
</gene>
<accession>A0ABT5ME27</accession>
<organism evidence="2 3">
    <name type="scientific">Curvibacter microcysteis</name>
    <dbReference type="NCBI Taxonomy" id="3026419"/>
    <lineage>
        <taxon>Bacteria</taxon>
        <taxon>Pseudomonadati</taxon>
        <taxon>Pseudomonadota</taxon>
        <taxon>Betaproteobacteria</taxon>
        <taxon>Burkholderiales</taxon>
        <taxon>Comamonadaceae</taxon>
        <taxon>Curvibacter</taxon>
    </lineage>
</organism>
<evidence type="ECO:0000256" key="1">
    <source>
        <dbReference type="SAM" id="Phobius"/>
    </source>
</evidence>
<keyword evidence="1" id="KW-1133">Transmembrane helix</keyword>